<sequence length="67" mass="7911">MDEQLHSLTRRLIELRMEHADLDAMIDRMAEQAPVDELALQRLKKRRLALRDMIARLEVTTEPDDRA</sequence>
<keyword evidence="1" id="KW-0175">Coiled coil</keyword>
<evidence type="ECO:0000313" key="2">
    <source>
        <dbReference type="EMBL" id="MDR7331465.1"/>
    </source>
</evidence>
<keyword evidence="3" id="KW-1185">Reference proteome</keyword>
<dbReference type="Gene3D" id="6.10.280.50">
    <property type="match status" value="1"/>
</dbReference>
<dbReference type="RefSeq" id="WP_310324636.1">
    <property type="nucleotide sequence ID" value="NZ_JAVDXV010000001.1"/>
</dbReference>
<evidence type="ECO:0008006" key="4">
    <source>
        <dbReference type="Google" id="ProtNLM"/>
    </source>
</evidence>
<evidence type="ECO:0000313" key="3">
    <source>
        <dbReference type="Proteomes" id="UP001180825"/>
    </source>
</evidence>
<reference evidence="2 3" key="1">
    <citation type="submission" date="2023-07" db="EMBL/GenBank/DDBJ databases">
        <title>Sorghum-associated microbial communities from plants grown in Nebraska, USA.</title>
        <authorList>
            <person name="Schachtman D."/>
        </authorList>
    </citation>
    <scope>NUCLEOTIDE SEQUENCE [LARGE SCALE GENOMIC DNA]</scope>
    <source>
        <strain evidence="2 3">BE316</strain>
    </source>
</reference>
<organism evidence="2 3">
    <name type="scientific">Roseateles asaccharophilus</name>
    <dbReference type="NCBI Taxonomy" id="582607"/>
    <lineage>
        <taxon>Bacteria</taxon>
        <taxon>Pseudomonadati</taxon>
        <taxon>Pseudomonadota</taxon>
        <taxon>Betaproteobacteria</taxon>
        <taxon>Burkholderiales</taxon>
        <taxon>Sphaerotilaceae</taxon>
        <taxon>Roseateles</taxon>
    </lineage>
</organism>
<comment type="caution">
    <text evidence="2">The sequence shown here is derived from an EMBL/GenBank/DDBJ whole genome shotgun (WGS) entry which is preliminary data.</text>
</comment>
<dbReference type="EMBL" id="JAVDXV010000001">
    <property type="protein sequence ID" value="MDR7331465.1"/>
    <property type="molecule type" value="Genomic_DNA"/>
</dbReference>
<dbReference type="InterPro" id="IPR038444">
    <property type="entry name" value="DUF465_sf"/>
</dbReference>
<feature type="coiled-coil region" evidence="1">
    <location>
        <begin position="12"/>
        <end position="60"/>
    </location>
</feature>
<dbReference type="Pfam" id="PF04325">
    <property type="entry name" value="DUF465"/>
    <property type="match status" value="1"/>
</dbReference>
<proteinExistence type="predicted"/>
<evidence type="ECO:0000256" key="1">
    <source>
        <dbReference type="SAM" id="Coils"/>
    </source>
</evidence>
<dbReference type="Proteomes" id="UP001180825">
    <property type="component" value="Unassembled WGS sequence"/>
</dbReference>
<dbReference type="InterPro" id="IPR007420">
    <property type="entry name" value="DUF465"/>
</dbReference>
<gene>
    <name evidence="2" type="ORF">J2X21_000577</name>
</gene>
<name>A0ABU2A2Z1_9BURK</name>
<protein>
    <recommendedName>
        <fullName evidence="4">DUF465 domain-containing protein</fullName>
    </recommendedName>
</protein>
<accession>A0ABU2A2Z1</accession>